<dbReference type="Proteomes" id="UP001058974">
    <property type="component" value="Chromosome 1"/>
</dbReference>
<gene>
    <name evidence="3" type="ORF">KIW84_013034</name>
</gene>
<evidence type="ECO:0000259" key="2">
    <source>
        <dbReference type="Pfam" id="PF22936"/>
    </source>
</evidence>
<feature type="region of interest" description="Disordered" evidence="1">
    <location>
        <begin position="50"/>
        <end position="77"/>
    </location>
</feature>
<name>A0A9D5BJ25_PEA</name>
<evidence type="ECO:0000256" key="1">
    <source>
        <dbReference type="SAM" id="MobiDB-lite"/>
    </source>
</evidence>
<comment type="caution">
    <text evidence="3">The sequence shown here is derived from an EMBL/GenBank/DDBJ whole genome shotgun (WGS) entry which is preliminary data.</text>
</comment>
<keyword evidence="4" id="KW-1185">Reference proteome</keyword>
<dbReference type="AlphaFoldDB" id="A0A9D5BJ25"/>
<evidence type="ECO:0000313" key="4">
    <source>
        <dbReference type="Proteomes" id="UP001058974"/>
    </source>
</evidence>
<sequence length="142" mass="15852">MELCLTTSGYGEILKKGITEPIEGDKGKADEQQVAKNRLLNEKRKANHFQRGQNFRGRWKNPQPDSGHGTRDEKFHSTVKLGDNSKLEVLGKGKVAVRLKDGSLNYITDVFYAPGICQNLLSVRQLAEKGYDLKFNKGGCTI</sequence>
<proteinExistence type="predicted"/>
<dbReference type="EMBL" id="JAMSHJ010000001">
    <property type="protein sequence ID" value="KAI5444613.1"/>
    <property type="molecule type" value="Genomic_DNA"/>
</dbReference>
<feature type="domain" description="Retrovirus-related Pol polyprotein from transposon TNT 1-94-like beta-barrel" evidence="2">
    <location>
        <begin position="74"/>
        <end position="131"/>
    </location>
</feature>
<dbReference type="Pfam" id="PF22936">
    <property type="entry name" value="Pol_BBD"/>
    <property type="match status" value="1"/>
</dbReference>
<protein>
    <recommendedName>
        <fullName evidence="2">Retrovirus-related Pol polyprotein from transposon TNT 1-94-like beta-barrel domain-containing protein</fullName>
    </recommendedName>
</protein>
<reference evidence="3 4" key="1">
    <citation type="journal article" date="2022" name="Nat. Genet.">
        <title>Improved pea reference genome and pan-genome highlight genomic features and evolutionary characteristics.</title>
        <authorList>
            <person name="Yang T."/>
            <person name="Liu R."/>
            <person name="Luo Y."/>
            <person name="Hu S."/>
            <person name="Wang D."/>
            <person name="Wang C."/>
            <person name="Pandey M.K."/>
            <person name="Ge S."/>
            <person name="Xu Q."/>
            <person name="Li N."/>
            <person name="Li G."/>
            <person name="Huang Y."/>
            <person name="Saxena R.K."/>
            <person name="Ji Y."/>
            <person name="Li M."/>
            <person name="Yan X."/>
            <person name="He Y."/>
            <person name="Liu Y."/>
            <person name="Wang X."/>
            <person name="Xiang C."/>
            <person name="Varshney R.K."/>
            <person name="Ding H."/>
            <person name="Gao S."/>
            <person name="Zong X."/>
        </authorList>
    </citation>
    <scope>NUCLEOTIDE SEQUENCE [LARGE SCALE GENOMIC DNA]</scope>
    <source>
        <strain evidence="3 4">cv. Zhongwan 6</strain>
    </source>
</reference>
<evidence type="ECO:0000313" key="3">
    <source>
        <dbReference type="EMBL" id="KAI5444613.1"/>
    </source>
</evidence>
<organism evidence="3 4">
    <name type="scientific">Pisum sativum</name>
    <name type="common">Garden pea</name>
    <name type="synonym">Lathyrus oleraceus</name>
    <dbReference type="NCBI Taxonomy" id="3888"/>
    <lineage>
        <taxon>Eukaryota</taxon>
        <taxon>Viridiplantae</taxon>
        <taxon>Streptophyta</taxon>
        <taxon>Embryophyta</taxon>
        <taxon>Tracheophyta</taxon>
        <taxon>Spermatophyta</taxon>
        <taxon>Magnoliopsida</taxon>
        <taxon>eudicotyledons</taxon>
        <taxon>Gunneridae</taxon>
        <taxon>Pentapetalae</taxon>
        <taxon>rosids</taxon>
        <taxon>fabids</taxon>
        <taxon>Fabales</taxon>
        <taxon>Fabaceae</taxon>
        <taxon>Papilionoideae</taxon>
        <taxon>50 kb inversion clade</taxon>
        <taxon>NPAAA clade</taxon>
        <taxon>Hologalegina</taxon>
        <taxon>IRL clade</taxon>
        <taxon>Fabeae</taxon>
        <taxon>Lathyrus</taxon>
    </lineage>
</organism>
<dbReference type="Gramene" id="Psat01G0303400-T1">
    <property type="protein sequence ID" value="KAI5444613.1"/>
    <property type="gene ID" value="KIW84_013034"/>
</dbReference>
<dbReference type="InterPro" id="IPR054722">
    <property type="entry name" value="PolX-like_BBD"/>
</dbReference>
<accession>A0A9D5BJ25</accession>